<evidence type="ECO:0000256" key="5">
    <source>
        <dbReference type="ARBA" id="ARBA00023136"/>
    </source>
</evidence>
<feature type="transmembrane region" description="Helical" evidence="6">
    <location>
        <begin position="321"/>
        <end position="342"/>
    </location>
</feature>
<reference evidence="7 8" key="1">
    <citation type="submission" date="2019-09" db="EMBL/GenBank/DDBJ databases">
        <title>H2 Metabolism Revealed by Metagenomic Analysis in Subglacial Sediment of East Antarctica.</title>
        <authorList>
            <person name="Yang Z."/>
            <person name="Zhang Y."/>
            <person name="Lv Y."/>
            <person name="Yan W."/>
            <person name="Xiao X."/>
            <person name="Sun B."/>
            <person name="Ma H."/>
        </authorList>
    </citation>
    <scope>NUCLEOTIDE SEQUENCE [LARGE SCALE GENOMIC DNA]</scope>
    <source>
        <strain evidence="7">Bin2_2</strain>
    </source>
</reference>
<gene>
    <name evidence="7" type="ORF">GZ085_05955</name>
</gene>
<dbReference type="Pfam" id="PF01594">
    <property type="entry name" value="AI-2E_transport"/>
    <property type="match status" value="1"/>
</dbReference>
<dbReference type="AlphaFoldDB" id="A0A7C9P8F2"/>
<evidence type="ECO:0000256" key="3">
    <source>
        <dbReference type="ARBA" id="ARBA00022692"/>
    </source>
</evidence>
<feature type="transmembrane region" description="Helical" evidence="6">
    <location>
        <begin position="98"/>
        <end position="115"/>
    </location>
</feature>
<keyword evidence="5 6" id="KW-0472">Membrane</keyword>
<dbReference type="GO" id="GO:0016020">
    <property type="term" value="C:membrane"/>
    <property type="evidence" value="ECO:0007669"/>
    <property type="project" value="UniProtKB-SubCell"/>
</dbReference>
<comment type="caution">
    <text evidence="7">The sequence shown here is derived from an EMBL/GenBank/DDBJ whole genome shotgun (WGS) entry which is preliminary data.</text>
</comment>
<proteinExistence type="inferred from homology"/>
<evidence type="ECO:0000256" key="6">
    <source>
        <dbReference type="SAM" id="Phobius"/>
    </source>
</evidence>
<feature type="transmembrane region" description="Helical" evidence="6">
    <location>
        <begin position="197"/>
        <end position="218"/>
    </location>
</feature>
<comment type="subcellular location">
    <subcellularLocation>
        <location evidence="1">Membrane</location>
        <topology evidence="1">Multi-pass membrane protein</topology>
    </subcellularLocation>
</comment>
<dbReference type="InterPro" id="IPR002549">
    <property type="entry name" value="AI-2E-like"/>
</dbReference>
<dbReference type="GO" id="GO:0055085">
    <property type="term" value="P:transmembrane transport"/>
    <property type="evidence" value="ECO:0007669"/>
    <property type="project" value="TreeGrafter"/>
</dbReference>
<feature type="transmembrane region" description="Helical" evidence="6">
    <location>
        <begin position="354"/>
        <end position="380"/>
    </location>
</feature>
<dbReference type="EMBL" id="JAAFGW010000066">
    <property type="protein sequence ID" value="NDP47928.1"/>
    <property type="molecule type" value="Genomic_DNA"/>
</dbReference>
<evidence type="ECO:0000313" key="7">
    <source>
        <dbReference type="EMBL" id="NDP47928.1"/>
    </source>
</evidence>
<evidence type="ECO:0000256" key="2">
    <source>
        <dbReference type="ARBA" id="ARBA00009773"/>
    </source>
</evidence>
<evidence type="ECO:0000256" key="1">
    <source>
        <dbReference type="ARBA" id="ARBA00004141"/>
    </source>
</evidence>
<dbReference type="PANTHER" id="PTHR21716:SF16">
    <property type="entry name" value="BLL1467 PROTEIN"/>
    <property type="match status" value="1"/>
</dbReference>
<feature type="transmembrane region" description="Helical" evidence="6">
    <location>
        <begin position="65"/>
        <end position="86"/>
    </location>
</feature>
<dbReference type="Proteomes" id="UP000483432">
    <property type="component" value="Unassembled WGS sequence"/>
</dbReference>
<evidence type="ECO:0000256" key="4">
    <source>
        <dbReference type="ARBA" id="ARBA00022989"/>
    </source>
</evidence>
<organism evidence="7 8">
    <name type="scientific">Sulfuriferula multivorans</name>
    <dbReference type="NCBI Taxonomy" id="1559896"/>
    <lineage>
        <taxon>Bacteria</taxon>
        <taxon>Pseudomonadati</taxon>
        <taxon>Pseudomonadota</taxon>
        <taxon>Betaproteobacteria</taxon>
        <taxon>Nitrosomonadales</taxon>
        <taxon>Sulfuricellaceae</taxon>
        <taxon>Sulfuriferula</taxon>
    </lineage>
</organism>
<evidence type="ECO:0000313" key="8">
    <source>
        <dbReference type="Proteomes" id="UP000483432"/>
    </source>
</evidence>
<comment type="similarity">
    <text evidence="2">Belongs to the autoinducer-2 exporter (AI-2E) (TC 2.A.86) family.</text>
</comment>
<feature type="transmembrane region" description="Helical" evidence="6">
    <location>
        <begin position="254"/>
        <end position="276"/>
    </location>
</feature>
<accession>A0A7C9P8F2</accession>
<dbReference type="PANTHER" id="PTHR21716">
    <property type="entry name" value="TRANSMEMBRANE PROTEIN"/>
    <property type="match status" value="1"/>
</dbReference>
<keyword evidence="4 6" id="KW-1133">Transmembrane helix</keyword>
<feature type="transmembrane region" description="Helical" evidence="6">
    <location>
        <begin position="282"/>
        <end position="309"/>
    </location>
</feature>
<keyword evidence="3 6" id="KW-0812">Transmembrane</keyword>
<protein>
    <submittedName>
        <fullName evidence="7">AI-2E family transporter</fullName>
    </submittedName>
</protein>
<feature type="transmembrane region" description="Helical" evidence="6">
    <location>
        <begin position="40"/>
        <end position="59"/>
    </location>
</feature>
<name>A0A7C9P8F2_9PROT</name>
<sequence>MIPPSLPVTSVGNSAAGPAVEAVAGPARAEAIPLSAHLPVDARGVALVILATVALIFALNWAQPFLITLLLGILFAYTLNPLVVWLERIRIPRVAGTSLVMLAVICALVFGAYALRGQVQRIIAQLPEAASKVSTGLDKMRSGQQSNMKHVQAAANTIEQAASKADLSAPPKARTTHVVIDQPAFKLSNALLVGSKGVLTIIGQAAMVFFLVFFFLLGGDLFKRKLVRLAGPTLSRKKITVHILDGINDSIQKYMFMLLVTNVLVGLLTWVVLHWMGLENAGAWAVVAALLHLIPYAGSALTAGILGMAAFMQFDALSMGLVAAGASLAIATLVGTLVTTWMTGRFAKMNMAAVFVSLLFWTWLWGIWGMLLGIPIIVIVKVVSQHVEQLHPVAELLGD</sequence>